<organism evidence="2">
    <name type="scientific">hydrothermal vent metagenome</name>
    <dbReference type="NCBI Taxonomy" id="652676"/>
    <lineage>
        <taxon>unclassified sequences</taxon>
        <taxon>metagenomes</taxon>
        <taxon>ecological metagenomes</taxon>
    </lineage>
</organism>
<dbReference type="EMBL" id="UOEK01000296">
    <property type="protein sequence ID" value="VAW04721.1"/>
    <property type="molecule type" value="Genomic_DNA"/>
</dbReference>
<name>A0A3B0SEN5_9ZZZZ</name>
<gene>
    <name evidence="2" type="ORF">MNBD_ACTINO02-862</name>
</gene>
<proteinExistence type="predicted"/>
<reference evidence="2" key="1">
    <citation type="submission" date="2018-06" db="EMBL/GenBank/DDBJ databases">
        <authorList>
            <person name="Zhirakovskaya E."/>
        </authorList>
    </citation>
    <scope>NUCLEOTIDE SEQUENCE</scope>
</reference>
<evidence type="ECO:0000256" key="1">
    <source>
        <dbReference type="SAM" id="MobiDB-lite"/>
    </source>
</evidence>
<sequence>MTTAKHPTNQDTHQGNRARALRHVVASTENTRVRLAVACGAGLVPSRGRRPLARFALRPAGGRLIGGDGGESSPTGEERLAKLIKSTGA</sequence>
<protein>
    <submittedName>
        <fullName evidence="2">Uncharacterized protein</fullName>
    </submittedName>
</protein>
<feature type="non-terminal residue" evidence="2">
    <location>
        <position position="89"/>
    </location>
</feature>
<dbReference type="AlphaFoldDB" id="A0A3B0SEN5"/>
<feature type="region of interest" description="Disordered" evidence="1">
    <location>
        <begin position="60"/>
        <end position="89"/>
    </location>
</feature>
<accession>A0A3B0SEN5</accession>
<evidence type="ECO:0000313" key="2">
    <source>
        <dbReference type="EMBL" id="VAW04721.1"/>
    </source>
</evidence>